<dbReference type="Gene3D" id="3.40.640.10">
    <property type="entry name" value="Type I PLP-dependent aspartate aminotransferase-like (Major domain)"/>
    <property type="match status" value="1"/>
</dbReference>
<dbReference type="InterPro" id="IPR015424">
    <property type="entry name" value="PyrdxlP-dep_Trfase"/>
</dbReference>
<keyword evidence="7 13" id="KW-0808">Transferase</keyword>
<comment type="catalytic activity">
    <reaction evidence="11">
        <text>O-phospho-L-serine + 2-oxoglutarate = 3-phosphooxypyruvate + L-glutamate</text>
        <dbReference type="Rhea" id="RHEA:14329"/>
        <dbReference type="ChEBI" id="CHEBI:16810"/>
        <dbReference type="ChEBI" id="CHEBI:18110"/>
        <dbReference type="ChEBI" id="CHEBI:29985"/>
        <dbReference type="ChEBI" id="CHEBI:57524"/>
        <dbReference type="EC" id="2.6.1.52"/>
    </reaction>
</comment>
<evidence type="ECO:0000256" key="3">
    <source>
        <dbReference type="ARBA" id="ARBA00006904"/>
    </source>
</evidence>
<dbReference type="FunFam" id="3.90.1150.10:FF:000006">
    <property type="entry name" value="Phosphoserine aminotransferase"/>
    <property type="match status" value="1"/>
</dbReference>
<evidence type="ECO:0000256" key="8">
    <source>
        <dbReference type="ARBA" id="ARBA00022898"/>
    </source>
</evidence>
<dbReference type="FunFam" id="3.40.640.10:FF:000010">
    <property type="entry name" value="Phosphoserine aminotransferase"/>
    <property type="match status" value="1"/>
</dbReference>
<dbReference type="NCBIfam" id="TIGR01364">
    <property type="entry name" value="serC_1"/>
    <property type="match status" value="1"/>
</dbReference>
<dbReference type="InterPro" id="IPR000192">
    <property type="entry name" value="Aminotrans_V_dom"/>
</dbReference>
<comment type="caution">
    <text evidence="13">The sequence shown here is derived from an EMBL/GenBank/DDBJ whole genome shotgun (WGS) entry which is preliminary data.</text>
</comment>
<evidence type="ECO:0000256" key="2">
    <source>
        <dbReference type="ARBA" id="ARBA00005099"/>
    </source>
</evidence>
<dbReference type="EMBL" id="VSSQ01036860">
    <property type="protein sequence ID" value="MPM89438.1"/>
    <property type="molecule type" value="Genomic_DNA"/>
</dbReference>
<dbReference type="UniPathway" id="UPA00135">
    <property type="reaction ID" value="UER00197"/>
</dbReference>
<dbReference type="PANTHER" id="PTHR43247">
    <property type="entry name" value="PHOSPHOSERINE AMINOTRANSFERASE"/>
    <property type="match status" value="1"/>
</dbReference>
<evidence type="ECO:0000256" key="10">
    <source>
        <dbReference type="ARBA" id="ARBA00047630"/>
    </source>
</evidence>
<dbReference type="EC" id="2.6.1.52" evidence="4"/>
<protein>
    <recommendedName>
        <fullName evidence="4">phosphoserine transaminase</fullName>
        <ecNumber evidence="4">2.6.1.52</ecNumber>
    </recommendedName>
</protein>
<evidence type="ECO:0000256" key="1">
    <source>
        <dbReference type="ARBA" id="ARBA00001933"/>
    </source>
</evidence>
<dbReference type="InterPro" id="IPR015422">
    <property type="entry name" value="PyrdxlP-dep_Trfase_small"/>
</dbReference>
<comment type="cofactor">
    <cofactor evidence="1">
        <name>pyridoxal 5'-phosphate</name>
        <dbReference type="ChEBI" id="CHEBI:597326"/>
    </cofactor>
</comment>
<sequence>MRVYNFAPGPAALPVEVLEKAQRELVEHGNDGMSVMEMSHRSKMFEAIINEAEASLRRLMGIPDGYKVLFLQGGASMQFAMVPMNLMKCGRADYVVTGFFASKAQKEAMKYGESRVVASSADRNYSYIPALTRSMFNPGADYVHITTNNTIYGTSYRNNLPDVGDIPLVADMSSNILSEPMDVSRFALIYAGAQKNIGPAGLTIVIMRENLLRDELPSYVPTMFSYKVAADNGSMYNTPPTFGIYMAGLVFEHIEKNGGVKAMGERNEYKASLLYDFLDNSEFFQPTAVKEARSIMNITFVLPTEELNDAFVKGAAKNGLVNLKGHRSVGGMRASIYNAVTIEGVKALVEYMKKFETDNA</sequence>
<keyword evidence="5 13" id="KW-0032">Aminotransferase</keyword>
<evidence type="ECO:0000256" key="4">
    <source>
        <dbReference type="ARBA" id="ARBA00013030"/>
    </source>
</evidence>
<evidence type="ECO:0000259" key="12">
    <source>
        <dbReference type="Pfam" id="PF00266"/>
    </source>
</evidence>
<dbReference type="Pfam" id="PF00266">
    <property type="entry name" value="Aminotran_5"/>
    <property type="match status" value="1"/>
</dbReference>
<dbReference type="GO" id="GO:0006564">
    <property type="term" value="P:L-serine biosynthetic process"/>
    <property type="evidence" value="ECO:0007669"/>
    <property type="project" value="UniProtKB-KW"/>
</dbReference>
<gene>
    <name evidence="13" type="primary">serC_32</name>
    <name evidence="13" type="ORF">SDC9_136547</name>
</gene>
<organism evidence="13">
    <name type="scientific">bioreactor metagenome</name>
    <dbReference type="NCBI Taxonomy" id="1076179"/>
    <lineage>
        <taxon>unclassified sequences</taxon>
        <taxon>metagenomes</taxon>
        <taxon>ecological metagenomes</taxon>
    </lineage>
</organism>
<dbReference type="HAMAP" id="MF_00160">
    <property type="entry name" value="SerC_aminotrans_5"/>
    <property type="match status" value="1"/>
</dbReference>
<dbReference type="GO" id="GO:0030170">
    <property type="term" value="F:pyridoxal phosphate binding"/>
    <property type="evidence" value="ECO:0007669"/>
    <property type="project" value="TreeGrafter"/>
</dbReference>
<name>A0A645DK48_9ZZZZ</name>
<dbReference type="AlphaFoldDB" id="A0A645DK48"/>
<feature type="domain" description="Aminotransferase class V" evidence="12">
    <location>
        <begin position="3"/>
        <end position="348"/>
    </location>
</feature>
<evidence type="ECO:0000256" key="9">
    <source>
        <dbReference type="ARBA" id="ARBA00023299"/>
    </source>
</evidence>
<comment type="similarity">
    <text evidence="3">Belongs to the class-V pyridoxal-phosphate-dependent aminotransferase family. SerC subfamily.</text>
</comment>
<comment type="pathway">
    <text evidence="2">Amino-acid biosynthesis; L-serine biosynthesis; L-serine from 3-phospho-D-glycerate: step 2/3.</text>
</comment>
<evidence type="ECO:0000256" key="6">
    <source>
        <dbReference type="ARBA" id="ARBA00022605"/>
    </source>
</evidence>
<evidence type="ECO:0000256" key="5">
    <source>
        <dbReference type="ARBA" id="ARBA00022576"/>
    </source>
</evidence>
<keyword evidence="9" id="KW-0718">Serine biosynthesis</keyword>
<dbReference type="InterPro" id="IPR015421">
    <property type="entry name" value="PyrdxlP-dep_Trfase_major"/>
</dbReference>
<dbReference type="SUPFAM" id="SSF53383">
    <property type="entry name" value="PLP-dependent transferases"/>
    <property type="match status" value="1"/>
</dbReference>
<dbReference type="GO" id="GO:0004648">
    <property type="term" value="F:O-phospho-L-serine:2-oxoglutarate aminotransferase activity"/>
    <property type="evidence" value="ECO:0007669"/>
    <property type="project" value="UniProtKB-EC"/>
</dbReference>
<dbReference type="InterPro" id="IPR022278">
    <property type="entry name" value="Pser_aminoTfrase"/>
</dbReference>
<dbReference type="NCBIfam" id="NF003764">
    <property type="entry name" value="PRK05355.1"/>
    <property type="match status" value="1"/>
</dbReference>
<dbReference type="GO" id="GO:0005737">
    <property type="term" value="C:cytoplasm"/>
    <property type="evidence" value="ECO:0007669"/>
    <property type="project" value="TreeGrafter"/>
</dbReference>
<evidence type="ECO:0000256" key="7">
    <source>
        <dbReference type="ARBA" id="ARBA00022679"/>
    </source>
</evidence>
<dbReference type="Gene3D" id="3.90.1150.10">
    <property type="entry name" value="Aspartate Aminotransferase, domain 1"/>
    <property type="match status" value="1"/>
</dbReference>
<dbReference type="PIRSF" id="PIRSF000525">
    <property type="entry name" value="SerC"/>
    <property type="match status" value="1"/>
</dbReference>
<keyword evidence="6" id="KW-0028">Amino-acid biosynthesis</keyword>
<proteinExistence type="inferred from homology"/>
<comment type="catalytic activity">
    <reaction evidence="10">
        <text>4-(phosphooxy)-L-threonine + 2-oxoglutarate = (R)-3-hydroxy-2-oxo-4-phosphooxybutanoate + L-glutamate</text>
        <dbReference type="Rhea" id="RHEA:16573"/>
        <dbReference type="ChEBI" id="CHEBI:16810"/>
        <dbReference type="ChEBI" id="CHEBI:29985"/>
        <dbReference type="ChEBI" id="CHEBI:58452"/>
        <dbReference type="ChEBI" id="CHEBI:58538"/>
        <dbReference type="EC" id="2.6.1.52"/>
    </reaction>
</comment>
<accession>A0A645DK48</accession>
<dbReference type="PANTHER" id="PTHR43247:SF1">
    <property type="entry name" value="PHOSPHOSERINE AMINOTRANSFERASE"/>
    <property type="match status" value="1"/>
</dbReference>
<reference evidence="13" key="1">
    <citation type="submission" date="2019-08" db="EMBL/GenBank/DDBJ databases">
        <authorList>
            <person name="Kucharzyk K."/>
            <person name="Murdoch R.W."/>
            <person name="Higgins S."/>
            <person name="Loffler F."/>
        </authorList>
    </citation>
    <scope>NUCLEOTIDE SEQUENCE</scope>
</reference>
<evidence type="ECO:0000313" key="13">
    <source>
        <dbReference type="EMBL" id="MPM89438.1"/>
    </source>
</evidence>
<evidence type="ECO:0000256" key="11">
    <source>
        <dbReference type="ARBA" id="ARBA00049007"/>
    </source>
</evidence>
<keyword evidence="8" id="KW-0663">Pyridoxal phosphate</keyword>